<comment type="caution">
    <text evidence="1">The sequence shown here is derived from an EMBL/GenBank/DDBJ whole genome shotgun (WGS) entry which is preliminary data.</text>
</comment>
<keyword evidence="2" id="KW-1185">Reference proteome</keyword>
<evidence type="ECO:0000313" key="1">
    <source>
        <dbReference type="EMBL" id="PJR03334.1"/>
    </source>
</evidence>
<dbReference type="Pfam" id="PF17653">
    <property type="entry name" value="DUF5522"/>
    <property type="match status" value="1"/>
</dbReference>
<reference evidence="1 2" key="1">
    <citation type="submission" date="2017-06" db="EMBL/GenBank/DDBJ databases">
        <title>Description of Avrilella dinanensis gen. nov. sp. nov.</title>
        <authorList>
            <person name="Leyer C."/>
            <person name="Sassi M."/>
            <person name="Minet J."/>
            <person name="Kayal S."/>
            <person name="Cattoir V."/>
        </authorList>
    </citation>
    <scope>NUCLEOTIDE SEQUENCE [LARGE SCALE GENOMIC DNA]</scope>
    <source>
        <strain evidence="1 2">UR159</strain>
    </source>
</reference>
<organism evidence="1 2">
    <name type="scientific">Avrilella dinanensis</name>
    <dbReference type="NCBI Taxonomy" id="2008672"/>
    <lineage>
        <taxon>Bacteria</taxon>
        <taxon>Pseudomonadati</taxon>
        <taxon>Bacteroidota</taxon>
        <taxon>Flavobacteriia</taxon>
        <taxon>Flavobacteriales</taxon>
        <taxon>Flavobacteriaceae</taxon>
        <taxon>Avrilella</taxon>
    </lineage>
</organism>
<gene>
    <name evidence="1" type="ORF">CDL10_01570</name>
</gene>
<protein>
    <submittedName>
        <fullName evidence="1">Uncharacterized protein</fullName>
    </submittedName>
</protein>
<sequence length="61" mass="7173">MKKDLVEGEDFYLSEMGFRIFTEKYLLERGFCCMSGCKHCPYGFNKLIGQIRKVKNKNNDV</sequence>
<dbReference type="OrthoDB" id="9800168at2"/>
<evidence type="ECO:0000313" key="2">
    <source>
        <dbReference type="Proteomes" id="UP000231960"/>
    </source>
</evidence>
<dbReference type="RefSeq" id="WP_100676902.1">
    <property type="nucleotide sequence ID" value="NZ_JAJUJS010000028.1"/>
</dbReference>
<dbReference type="InterPro" id="IPR040807">
    <property type="entry name" value="DUF5522"/>
</dbReference>
<proteinExistence type="predicted"/>
<dbReference type="AlphaFoldDB" id="A0A2M9R392"/>
<name>A0A2M9R392_9FLAO</name>
<dbReference type="Proteomes" id="UP000231960">
    <property type="component" value="Unassembled WGS sequence"/>
</dbReference>
<accession>A0A2M9R392</accession>
<dbReference type="EMBL" id="NIPO01000001">
    <property type="protein sequence ID" value="PJR03334.1"/>
    <property type="molecule type" value="Genomic_DNA"/>
</dbReference>